<name>A0A9D1EZ09_9BACT</name>
<keyword evidence="1" id="KW-0472">Membrane</keyword>
<sequence length="307" mass="35362">MHKSLEKLKKITIISGHILTVLQIISIILILIVSLYWFFELTEIHLLDFMLPFIDGIKSSMQANFGEQLKKGQAGLDGSLFIFIALTGLCIYIIAQLKIFASHTEKVLTKRIIITKQKEEEAFNIQLNLEKQRALMEYKNIVILISISLKSLLKDMYQTENDNKRIDKRQEDAALVAFYNMLKTIPGCGFSKDGSTLIITAKRFELVDIILLKIDESLNTLKREYKLKKIALNANMAIDVYTNKVLLKDVYADLKTLLTLNMPNEILCYGNFCNRYELMKKPQFEAYLKGTYDITDDENIWALVKKN</sequence>
<reference evidence="2" key="1">
    <citation type="submission" date="2020-10" db="EMBL/GenBank/DDBJ databases">
        <authorList>
            <person name="Gilroy R."/>
        </authorList>
    </citation>
    <scope>NUCLEOTIDE SEQUENCE</scope>
    <source>
        <strain evidence="2">6276</strain>
    </source>
</reference>
<reference evidence="2" key="2">
    <citation type="journal article" date="2021" name="PeerJ">
        <title>Extensive microbial diversity within the chicken gut microbiome revealed by metagenomics and culture.</title>
        <authorList>
            <person name="Gilroy R."/>
            <person name="Ravi A."/>
            <person name="Getino M."/>
            <person name="Pursley I."/>
            <person name="Horton D.L."/>
            <person name="Alikhan N.F."/>
            <person name="Baker D."/>
            <person name="Gharbi K."/>
            <person name="Hall N."/>
            <person name="Watson M."/>
            <person name="Adriaenssens E.M."/>
            <person name="Foster-Nyarko E."/>
            <person name="Jarju S."/>
            <person name="Secka A."/>
            <person name="Antonio M."/>
            <person name="Oren A."/>
            <person name="Chaudhuri R.R."/>
            <person name="La Ragione R."/>
            <person name="Hildebrand F."/>
            <person name="Pallen M.J."/>
        </authorList>
    </citation>
    <scope>NUCLEOTIDE SEQUENCE</scope>
    <source>
        <strain evidence="2">6276</strain>
    </source>
</reference>
<accession>A0A9D1EZ09</accession>
<protein>
    <submittedName>
        <fullName evidence="2">Uncharacterized protein</fullName>
    </submittedName>
</protein>
<proteinExistence type="predicted"/>
<feature type="transmembrane region" description="Helical" evidence="1">
    <location>
        <begin position="80"/>
        <end position="101"/>
    </location>
</feature>
<evidence type="ECO:0000313" key="2">
    <source>
        <dbReference type="EMBL" id="HIS36413.1"/>
    </source>
</evidence>
<feature type="transmembrane region" description="Helical" evidence="1">
    <location>
        <begin position="12"/>
        <end position="39"/>
    </location>
</feature>
<keyword evidence="1" id="KW-0812">Transmembrane</keyword>
<comment type="caution">
    <text evidence="2">The sequence shown here is derived from an EMBL/GenBank/DDBJ whole genome shotgun (WGS) entry which is preliminary data.</text>
</comment>
<dbReference type="Proteomes" id="UP000823928">
    <property type="component" value="Unassembled WGS sequence"/>
</dbReference>
<keyword evidence="1" id="KW-1133">Transmembrane helix</keyword>
<evidence type="ECO:0000313" key="3">
    <source>
        <dbReference type="Proteomes" id="UP000823928"/>
    </source>
</evidence>
<evidence type="ECO:0000256" key="1">
    <source>
        <dbReference type="SAM" id="Phobius"/>
    </source>
</evidence>
<organism evidence="2 3">
    <name type="scientific">Candidatus Scatousia excrementigallinarum</name>
    <dbReference type="NCBI Taxonomy" id="2840935"/>
    <lineage>
        <taxon>Bacteria</taxon>
        <taxon>Candidatus Scatousia</taxon>
    </lineage>
</organism>
<dbReference type="AlphaFoldDB" id="A0A9D1EZ09"/>
<dbReference type="EMBL" id="DVIU01000140">
    <property type="protein sequence ID" value="HIS36413.1"/>
    <property type="molecule type" value="Genomic_DNA"/>
</dbReference>
<gene>
    <name evidence="2" type="ORF">IAC10_07260</name>
</gene>